<keyword evidence="3" id="KW-1185">Reference proteome</keyword>
<gene>
    <name evidence="2" type="ORF">FGO68_gene2719</name>
</gene>
<feature type="region of interest" description="Disordered" evidence="1">
    <location>
        <begin position="115"/>
        <end position="136"/>
    </location>
</feature>
<evidence type="ECO:0000256" key="1">
    <source>
        <dbReference type="SAM" id="MobiDB-lite"/>
    </source>
</evidence>
<proteinExistence type="predicted"/>
<name>A0A8J8P223_HALGN</name>
<dbReference type="Proteomes" id="UP000785679">
    <property type="component" value="Unassembled WGS sequence"/>
</dbReference>
<feature type="region of interest" description="Disordered" evidence="1">
    <location>
        <begin position="334"/>
        <end position="358"/>
    </location>
</feature>
<sequence>MKLLNYIPMEVSFRPPSDQNYVQSQKFQVFDMNRIGNRLSDNSTKLIAPSTKAYEAQQMFKQKNQQSDFIKQSLQVDQRREVLAPPKKQQQPTKEINAINAPLGYQAVINIGSKSQTRIQPPPSQAMSTTSEVGRLSQRSQVYDFRKFKGPDTAQAIKKALNPYQSHLIQQRIESRAYMKPLTPIKENSQAQVIPPASRAISTIGDPDNQILFLDNGMRLVNPINAKTPPPPLWGEILEEENYDPNEEFYDGEKAEAEMRRRKIMEEKKRRHDGKKLKRKVVYVYESDESDKEDGALIKRPEIRMKSEGRVMQSSGARESSHEALRNIAHEYYSNIQPTQSRRTDTYSQQRQSHPSLGQQLPTIMKRFSVENPQQQSYGSIKPVSGMGGQISSSGMASRSIRSGAFQKLPMIVINSNNNNMKHQ</sequence>
<protein>
    <submittedName>
        <fullName evidence="2">Uncharacterized protein</fullName>
    </submittedName>
</protein>
<dbReference type="EMBL" id="RRYP01001825">
    <property type="protein sequence ID" value="TNV85453.1"/>
    <property type="molecule type" value="Genomic_DNA"/>
</dbReference>
<evidence type="ECO:0000313" key="3">
    <source>
        <dbReference type="Proteomes" id="UP000785679"/>
    </source>
</evidence>
<organism evidence="2 3">
    <name type="scientific">Halteria grandinella</name>
    <dbReference type="NCBI Taxonomy" id="5974"/>
    <lineage>
        <taxon>Eukaryota</taxon>
        <taxon>Sar</taxon>
        <taxon>Alveolata</taxon>
        <taxon>Ciliophora</taxon>
        <taxon>Intramacronucleata</taxon>
        <taxon>Spirotrichea</taxon>
        <taxon>Stichotrichia</taxon>
        <taxon>Sporadotrichida</taxon>
        <taxon>Halteriidae</taxon>
        <taxon>Halteria</taxon>
    </lineage>
</organism>
<dbReference type="AlphaFoldDB" id="A0A8J8P223"/>
<accession>A0A8J8P223</accession>
<evidence type="ECO:0000313" key="2">
    <source>
        <dbReference type="EMBL" id="TNV85453.1"/>
    </source>
</evidence>
<dbReference type="OrthoDB" id="10686089at2759"/>
<reference evidence="2" key="1">
    <citation type="submission" date="2019-06" db="EMBL/GenBank/DDBJ databases">
        <authorList>
            <person name="Zheng W."/>
        </authorList>
    </citation>
    <scope>NUCLEOTIDE SEQUENCE</scope>
    <source>
        <strain evidence="2">QDHG01</strain>
    </source>
</reference>
<comment type="caution">
    <text evidence="2">The sequence shown here is derived from an EMBL/GenBank/DDBJ whole genome shotgun (WGS) entry which is preliminary data.</text>
</comment>
<feature type="region of interest" description="Disordered" evidence="1">
    <location>
        <begin position="373"/>
        <end position="396"/>
    </location>
</feature>